<gene>
    <name evidence="15" type="primary">kefA</name>
    <name evidence="15" type="ORF">NCTC10860_00769</name>
</gene>
<evidence type="ECO:0000256" key="7">
    <source>
        <dbReference type="ARBA" id="ARBA00023136"/>
    </source>
</evidence>
<dbReference type="SUPFAM" id="SSF82689">
    <property type="entry name" value="Mechanosensitive channel protein MscS (YggB), C-terminal domain"/>
    <property type="match status" value="1"/>
</dbReference>
<feature type="transmembrane region" description="Helical" evidence="9">
    <location>
        <begin position="511"/>
        <end position="530"/>
    </location>
</feature>
<dbReference type="AlphaFoldDB" id="A0A379K183"/>
<feature type="domain" description="Mechanosensitive ion channel transmembrane helices 2/3" evidence="14">
    <location>
        <begin position="895"/>
        <end position="936"/>
    </location>
</feature>
<dbReference type="Pfam" id="PF00924">
    <property type="entry name" value="MS_channel_2nd"/>
    <property type="match status" value="1"/>
</dbReference>
<evidence type="ECO:0000259" key="11">
    <source>
        <dbReference type="Pfam" id="PF12794"/>
    </source>
</evidence>
<evidence type="ECO:0000256" key="5">
    <source>
        <dbReference type="ARBA" id="ARBA00022729"/>
    </source>
</evidence>
<protein>
    <submittedName>
        <fullName evidence="15">Potassium efflux protein KefA</fullName>
    </submittedName>
</protein>
<dbReference type="Gene3D" id="3.30.70.100">
    <property type="match status" value="1"/>
</dbReference>
<dbReference type="InterPro" id="IPR049278">
    <property type="entry name" value="MS_channel_C"/>
</dbReference>
<keyword evidence="8" id="KW-0175">Coiled coil</keyword>
<dbReference type="Pfam" id="PF12795">
    <property type="entry name" value="MscS_porin"/>
    <property type="match status" value="1"/>
</dbReference>
<dbReference type="InterPro" id="IPR010920">
    <property type="entry name" value="LSM_dom_sf"/>
</dbReference>
<keyword evidence="7 9" id="KW-0472">Membrane</keyword>
<comment type="subcellular location">
    <subcellularLocation>
        <location evidence="1">Cell membrane</location>
        <topology evidence="1">Multi-pass membrane protein</topology>
    </subcellularLocation>
</comment>
<feature type="transmembrane region" description="Helical" evidence="9">
    <location>
        <begin position="560"/>
        <end position="583"/>
    </location>
</feature>
<keyword evidence="5" id="KW-0732">Signal</keyword>
<dbReference type="Pfam" id="PF21088">
    <property type="entry name" value="MS_channel_1st"/>
    <property type="match status" value="1"/>
</dbReference>
<dbReference type="InterPro" id="IPR024393">
    <property type="entry name" value="MscS_porin"/>
</dbReference>
<evidence type="ECO:0000259" key="12">
    <source>
        <dbReference type="Pfam" id="PF12795"/>
    </source>
</evidence>
<evidence type="ECO:0000259" key="10">
    <source>
        <dbReference type="Pfam" id="PF00924"/>
    </source>
</evidence>
<dbReference type="Gene3D" id="2.30.30.60">
    <property type="match status" value="1"/>
</dbReference>
<dbReference type="InterPro" id="IPR052702">
    <property type="entry name" value="MscS-like_channel"/>
</dbReference>
<feature type="domain" description="Mechanosensitive ion channel inner membrane" evidence="11">
    <location>
        <begin position="515"/>
        <end position="834"/>
    </location>
</feature>
<feature type="transmembrane region" description="Helical" evidence="9">
    <location>
        <begin position="638"/>
        <end position="655"/>
    </location>
</feature>
<evidence type="ECO:0000259" key="13">
    <source>
        <dbReference type="Pfam" id="PF21082"/>
    </source>
</evidence>
<evidence type="ECO:0000256" key="1">
    <source>
        <dbReference type="ARBA" id="ARBA00004651"/>
    </source>
</evidence>
<feature type="coiled-coil region" evidence="8">
    <location>
        <begin position="424"/>
        <end position="451"/>
    </location>
</feature>
<dbReference type="InterPro" id="IPR006686">
    <property type="entry name" value="MscS_channel_CS"/>
</dbReference>
<organism evidence="15 16">
    <name type="scientific">Ectopseudomonas oleovorans</name>
    <name type="common">Pseudomonas oleovorans</name>
    <dbReference type="NCBI Taxonomy" id="301"/>
    <lineage>
        <taxon>Bacteria</taxon>
        <taxon>Pseudomonadati</taxon>
        <taxon>Pseudomonadota</taxon>
        <taxon>Gammaproteobacteria</taxon>
        <taxon>Pseudomonadales</taxon>
        <taxon>Pseudomonadaceae</taxon>
        <taxon>Ectopseudomonas</taxon>
    </lineage>
</organism>
<dbReference type="Proteomes" id="UP000254084">
    <property type="component" value="Unassembled WGS sequence"/>
</dbReference>
<evidence type="ECO:0000256" key="2">
    <source>
        <dbReference type="ARBA" id="ARBA00008017"/>
    </source>
</evidence>
<feature type="transmembrane region" description="Helical" evidence="9">
    <location>
        <begin position="702"/>
        <end position="724"/>
    </location>
</feature>
<dbReference type="GO" id="GO:0008381">
    <property type="term" value="F:mechanosensitive monoatomic ion channel activity"/>
    <property type="evidence" value="ECO:0007669"/>
    <property type="project" value="UniProtKB-ARBA"/>
</dbReference>
<evidence type="ECO:0000256" key="8">
    <source>
        <dbReference type="SAM" id="Coils"/>
    </source>
</evidence>
<dbReference type="GO" id="GO:0009992">
    <property type="term" value="P:intracellular water homeostasis"/>
    <property type="evidence" value="ECO:0007669"/>
    <property type="project" value="TreeGrafter"/>
</dbReference>
<feature type="domain" description="Mechanosensitive ion channel MscS" evidence="10">
    <location>
        <begin position="938"/>
        <end position="1003"/>
    </location>
</feature>
<feature type="transmembrane region" description="Helical" evidence="9">
    <location>
        <begin position="804"/>
        <end position="828"/>
    </location>
</feature>
<dbReference type="SUPFAM" id="SSF82861">
    <property type="entry name" value="Mechanosensitive channel protein MscS (YggB), transmembrane region"/>
    <property type="match status" value="1"/>
</dbReference>
<feature type="coiled-coil region" evidence="8">
    <location>
        <begin position="244"/>
        <end position="274"/>
    </location>
</feature>
<keyword evidence="3" id="KW-1003">Cell membrane</keyword>
<dbReference type="GO" id="GO:0005886">
    <property type="term" value="C:plasma membrane"/>
    <property type="evidence" value="ECO:0007669"/>
    <property type="project" value="UniProtKB-SubCell"/>
</dbReference>
<dbReference type="PANTHER" id="PTHR30347:SF1">
    <property type="entry name" value="MECHANOSENSITIVE CHANNEL MSCK"/>
    <property type="match status" value="1"/>
</dbReference>
<feature type="domain" description="Mechanosensitive ion channel MscS porin" evidence="12">
    <location>
        <begin position="59"/>
        <end position="294"/>
    </location>
</feature>
<sequence>MARVFVVQQTAYTAIVNSLDRSTMSLLRRPLIAAFLAFCLGISPVLAEEPPNIENVQQSLDSLADRKLPEAEQAALKQTLEQTLRMLQDSQAVEQRLSDLRRQLDEAPRLINEAQRDLDRLKATPPQQISTRHARTPLAQLEQLLNERSSQISEWNKAIIKANSLVITAQTRPERAQAEISQNQARSQLINDALKSGRYNGKALTQELRDQLNAELSLLAAQTQLRRQELAGNSVLQDLGSAQRALLEERINRAEQERQALQGLINERRRAESEQTVAEQSLEAERASSDRLLARESSLNLKLSDYLLRATERLNQLTEQNLQIRQQLDNLNQANQALDEQIRVLQGSLLLSKILYQQKQALPKLKLEDGSLADEIADIRLYQFELNKQRDEISDPARYVENLLSDQPSEEVTPELRNALHAQLTTRRELLDRLNRELNALLNESITLQLNQKELSSTASSLRATIEEQMFWIPSNKPLDLDWLKSAPRQFQKQLADMPWGMAISELGAGLIERPLVFLPLILLCALILWRRQYLFDKLSALHGDIGHYKHDSQLHTPMALGLNIILALPVTLFLALCGYALLHDARGQNLYLGAALYEMAEAWLVFYTLHRILSPDGVAVLHFHWPPANVTFFRQHLRRLGLVVMALVAVVSIAEHQPASLAGDVIGIVVVITCYALMAWLLFHLLFNAPLRENASGLRTGVGVLFNLLPLALIGAVAFGYYYTALKLTDRLIDSLYLLIILLIVEATLVRGLSVAARRLAYQRALAKRQAQAKDGTEGEAVIEEPTLDIEQVNQQSLRLIRLALLGGFLFCLYWVWADLIGVFTYLDTINLYEYSNGTGGNSTLVPISLMDVIGALIIVAITVALARNLPGLLEVLVLSRMRLAQGSAYATTTLLSYVLVGIGIVTTLSTLGVSWDKLQWLVAALSVGLGFGLQEIFANFISGLIILFERPVRIGDVVTIGNLSGTVSKIRIRATTITDFDHKEIIVPNKTFITGQLINWSLSDTVTRVTLKVGVGYGSDLDLVRKLLLQAAQENPRVLKDPSPIVYFLNFGESSLDHELRIHVRDLGDRNPATDEINRFIDREFPKNGINIALRQVEVYVKNLEHGEQKLDQKDLARVAAAGAASVQQPPKPPAVP</sequence>
<dbReference type="PROSITE" id="PS01246">
    <property type="entry name" value="UPF0003"/>
    <property type="match status" value="1"/>
</dbReference>
<evidence type="ECO:0000256" key="4">
    <source>
        <dbReference type="ARBA" id="ARBA00022692"/>
    </source>
</evidence>
<comment type="similarity">
    <text evidence="2">Belongs to the MscS (TC 1.A.23) family.</text>
</comment>
<dbReference type="InterPro" id="IPR049142">
    <property type="entry name" value="MS_channel_1st"/>
</dbReference>
<dbReference type="InterPro" id="IPR011014">
    <property type="entry name" value="MscS_channel_TM-2"/>
</dbReference>
<dbReference type="Gene3D" id="1.10.287.1260">
    <property type="match status" value="1"/>
</dbReference>
<evidence type="ECO:0000313" key="16">
    <source>
        <dbReference type="Proteomes" id="UP000254084"/>
    </source>
</evidence>
<feature type="coiled-coil region" evidence="8">
    <location>
        <begin position="97"/>
        <end position="158"/>
    </location>
</feature>
<feature type="transmembrane region" description="Helical" evidence="9">
    <location>
        <begin position="848"/>
        <end position="868"/>
    </location>
</feature>
<dbReference type="InterPro" id="IPR011066">
    <property type="entry name" value="MscS_channel_C_sf"/>
</dbReference>
<feature type="transmembrane region" description="Helical" evidence="9">
    <location>
        <begin position="736"/>
        <end position="755"/>
    </location>
</feature>
<accession>A0A379K183</accession>
<feature type="transmembrane region" description="Helical" evidence="9">
    <location>
        <begin position="889"/>
        <end position="910"/>
    </location>
</feature>
<feature type="coiled-coil region" evidence="8">
    <location>
        <begin position="307"/>
        <end position="348"/>
    </location>
</feature>
<dbReference type="Pfam" id="PF12794">
    <property type="entry name" value="MscS_TM"/>
    <property type="match status" value="1"/>
</dbReference>
<evidence type="ECO:0000256" key="6">
    <source>
        <dbReference type="ARBA" id="ARBA00022989"/>
    </source>
</evidence>
<dbReference type="Pfam" id="PF21082">
    <property type="entry name" value="MS_channel_3rd"/>
    <property type="match status" value="1"/>
</dbReference>
<evidence type="ECO:0000256" key="9">
    <source>
        <dbReference type="SAM" id="Phobius"/>
    </source>
</evidence>
<feature type="domain" description="Mechanosensitive ion channel MscS C-terminal" evidence="13">
    <location>
        <begin position="1011"/>
        <end position="1094"/>
    </location>
</feature>
<dbReference type="FunFam" id="2.30.30.60:FF:000001">
    <property type="entry name" value="MscS Mechanosensitive ion channel"/>
    <property type="match status" value="1"/>
</dbReference>
<evidence type="ECO:0000313" key="15">
    <source>
        <dbReference type="EMBL" id="SUD58525.1"/>
    </source>
</evidence>
<dbReference type="FunFam" id="1.10.287.1260:FF:000002">
    <property type="entry name" value="Potassium efflux system KefA"/>
    <property type="match status" value="1"/>
</dbReference>
<feature type="transmembrane region" description="Helical" evidence="9">
    <location>
        <begin position="922"/>
        <end position="950"/>
    </location>
</feature>
<dbReference type="InterPro" id="IPR025692">
    <property type="entry name" value="MscS_IM_dom1"/>
</dbReference>
<feature type="transmembrane region" description="Helical" evidence="9">
    <location>
        <begin position="603"/>
        <end position="626"/>
    </location>
</feature>
<dbReference type="EMBL" id="UGUW01000004">
    <property type="protein sequence ID" value="SUD58525.1"/>
    <property type="molecule type" value="Genomic_DNA"/>
</dbReference>
<proteinExistence type="inferred from homology"/>
<name>A0A379K183_ECTOL</name>
<keyword evidence="4 9" id="KW-0812">Transmembrane</keyword>
<evidence type="ECO:0000259" key="14">
    <source>
        <dbReference type="Pfam" id="PF21088"/>
    </source>
</evidence>
<dbReference type="SUPFAM" id="SSF50182">
    <property type="entry name" value="Sm-like ribonucleoproteins"/>
    <property type="match status" value="1"/>
</dbReference>
<dbReference type="NCBIfam" id="NF008438">
    <property type="entry name" value="PRK11281.1"/>
    <property type="match status" value="1"/>
</dbReference>
<feature type="transmembrane region" description="Helical" evidence="9">
    <location>
        <begin position="667"/>
        <end position="690"/>
    </location>
</feature>
<evidence type="ECO:0000256" key="3">
    <source>
        <dbReference type="ARBA" id="ARBA00022475"/>
    </source>
</evidence>
<reference evidence="15 16" key="1">
    <citation type="submission" date="2018-06" db="EMBL/GenBank/DDBJ databases">
        <authorList>
            <consortium name="Pathogen Informatics"/>
            <person name="Doyle S."/>
        </authorList>
    </citation>
    <scope>NUCLEOTIDE SEQUENCE [LARGE SCALE GENOMIC DNA]</scope>
    <source>
        <strain evidence="15 16">NCTC10860</strain>
    </source>
</reference>
<dbReference type="InterPro" id="IPR006685">
    <property type="entry name" value="MscS_channel_2nd"/>
</dbReference>
<keyword evidence="6 9" id="KW-1133">Transmembrane helix</keyword>
<dbReference type="InterPro" id="IPR023408">
    <property type="entry name" value="MscS_beta-dom_sf"/>
</dbReference>
<dbReference type="PANTHER" id="PTHR30347">
    <property type="entry name" value="POTASSIUM CHANNEL RELATED"/>
    <property type="match status" value="1"/>
</dbReference>